<evidence type="ECO:0000256" key="3">
    <source>
        <dbReference type="ARBA" id="ARBA00023163"/>
    </source>
</evidence>
<dbReference type="InterPro" id="IPR036864">
    <property type="entry name" value="Zn2-C6_fun-type_DNA-bd_sf"/>
</dbReference>
<dbReference type="GO" id="GO:0008270">
    <property type="term" value="F:zinc ion binding"/>
    <property type="evidence" value="ECO:0007669"/>
    <property type="project" value="InterPro"/>
</dbReference>
<dbReference type="AlphaFoldDB" id="A0A317WB24"/>
<dbReference type="RefSeq" id="XP_025466164.1">
    <property type="nucleotide sequence ID" value="XM_025616290.1"/>
</dbReference>
<organism evidence="7 8">
    <name type="scientific">Aspergillus sclerotioniger CBS 115572</name>
    <dbReference type="NCBI Taxonomy" id="1450535"/>
    <lineage>
        <taxon>Eukaryota</taxon>
        <taxon>Fungi</taxon>
        <taxon>Dikarya</taxon>
        <taxon>Ascomycota</taxon>
        <taxon>Pezizomycotina</taxon>
        <taxon>Eurotiomycetes</taxon>
        <taxon>Eurotiomycetidae</taxon>
        <taxon>Eurotiales</taxon>
        <taxon>Aspergillaceae</taxon>
        <taxon>Aspergillus</taxon>
        <taxon>Aspergillus subgen. Circumdati</taxon>
    </lineage>
</organism>
<keyword evidence="8" id="KW-1185">Reference proteome</keyword>
<dbReference type="PANTHER" id="PTHR31668">
    <property type="entry name" value="GLUCOSE TRANSPORT TRANSCRIPTION REGULATOR RGT1-RELATED-RELATED"/>
    <property type="match status" value="1"/>
</dbReference>
<evidence type="ECO:0000256" key="1">
    <source>
        <dbReference type="ARBA" id="ARBA00023015"/>
    </source>
</evidence>
<dbReference type="SUPFAM" id="SSF57701">
    <property type="entry name" value="Zn2/Cys6 DNA-binding domain"/>
    <property type="match status" value="2"/>
</dbReference>
<dbReference type="GO" id="GO:0003677">
    <property type="term" value="F:DNA binding"/>
    <property type="evidence" value="ECO:0007669"/>
    <property type="project" value="UniProtKB-KW"/>
</dbReference>
<feature type="domain" description="Zn(2)-C6 fungal-type" evidence="6">
    <location>
        <begin position="103"/>
        <end position="137"/>
    </location>
</feature>
<dbReference type="GeneID" id="37118433"/>
<evidence type="ECO:0000313" key="8">
    <source>
        <dbReference type="Proteomes" id="UP000246702"/>
    </source>
</evidence>
<keyword evidence="4" id="KW-0539">Nucleus</keyword>
<dbReference type="PROSITE" id="PS00463">
    <property type="entry name" value="ZN2_CY6_FUNGAL_1"/>
    <property type="match status" value="1"/>
</dbReference>
<dbReference type="GO" id="GO:0009893">
    <property type="term" value="P:positive regulation of metabolic process"/>
    <property type="evidence" value="ECO:0007669"/>
    <property type="project" value="UniProtKB-ARBA"/>
</dbReference>
<gene>
    <name evidence="7" type="ORF">BO94DRAFT_598934</name>
</gene>
<dbReference type="SMART" id="SM00066">
    <property type="entry name" value="GAL4"/>
    <property type="match status" value="2"/>
</dbReference>
<dbReference type="Pfam" id="PF00172">
    <property type="entry name" value="Zn_clus"/>
    <property type="match status" value="1"/>
</dbReference>
<feature type="domain" description="Zn(2)-C6 fungal-type" evidence="6">
    <location>
        <begin position="51"/>
        <end position="85"/>
    </location>
</feature>
<keyword evidence="1" id="KW-0805">Transcription regulation</keyword>
<dbReference type="PROSITE" id="PS50048">
    <property type="entry name" value="ZN2_CY6_FUNGAL_2"/>
    <property type="match status" value="2"/>
</dbReference>
<evidence type="ECO:0000259" key="6">
    <source>
        <dbReference type="PROSITE" id="PS50048"/>
    </source>
</evidence>
<name>A0A317WB24_9EURO</name>
<keyword evidence="2" id="KW-0238">DNA-binding</keyword>
<dbReference type="CDD" id="cd00067">
    <property type="entry name" value="GAL4"/>
    <property type="match status" value="1"/>
</dbReference>
<dbReference type="InterPro" id="IPR001138">
    <property type="entry name" value="Zn2Cys6_DnaBD"/>
</dbReference>
<dbReference type="Gene3D" id="4.10.240.10">
    <property type="entry name" value="Zn(2)-C6 fungal-type DNA-binding domain"/>
    <property type="match status" value="2"/>
</dbReference>
<keyword evidence="3" id="KW-0804">Transcription</keyword>
<proteinExistence type="predicted"/>
<dbReference type="OrthoDB" id="103819at2759"/>
<comment type="caution">
    <text evidence="7">The sequence shown here is derived from an EMBL/GenBank/DDBJ whole genome shotgun (WGS) entry which is preliminary data.</text>
</comment>
<reference evidence="7 8" key="1">
    <citation type="submission" date="2016-12" db="EMBL/GenBank/DDBJ databases">
        <title>The genomes of Aspergillus section Nigri reveals drivers in fungal speciation.</title>
        <authorList>
            <consortium name="DOE Joint Genome Institute"/>
            <person name="Vesth T.C."/>
            <person name="Nybo J."/>
            <person name="Theobald S."/>
            <person name="Brandl J."/>
            <person name="Frisvad J.C."/>
            <person name="Nielsen K.F."/>
            <person name="Lyhne E.K."/>
            <person name="Kogle M.E."/>
            <person name="Kuo A."/>
            <person name="Riley R."/>
            <person name="Clum A."/>
            <person name="Nolan M."/>
            <person name="Lipzen A."/>
            <person name="Salamov A."/>
            <person name="Henrissat B."/>
            <person name="Wiebenga A."/>
            <person name="De Vries R.P."/>
            <person name="Grigoriev I.V."/>
            <person name="Mortensen U.H."/>
            <person name="Andersen M.R."/>
            <person name="Baker S.E."/>
        </authorList>
    </citation>
    <scope>NUCLEOTIDE SEQUENCE [LARGE SCALE GENOMIC DNA]</scope>
    <source>
        <strain evidence="7 8">CBS 115572</strain>
    </source>
</reference>
<dbReference type="Proteomes" id="UP000246702">
    <property type="component" value="Unassembled WGS sequence"/>
</dbReference>
<evidence type="ECO:0000256" key="2">
    <source>
        <dbReference type="ARBA" id="ARBA00023125"/>
    </source>
</evidence>
<accession>A0A317WB24</accession>
<evidence type="ECO:0000256" key="4">
    <source>
        <dbReference type="ARBA" id="ARBA00023242"/>
    </source>
</evidence>
<feature type="region of interest" description="Disordered" evidence="5">
    <location>
        <begin position="1"/>
        <end position="21"/>
    </location>
</feature>
<dbReference type="InterPro" id="IPR050797">
    <property type="entry name" value="Carb_Metab_Trans_Reg"/>
</dbReference>
<sequence>MAPNPEHSEPSPALRPKLHNPDPRATYYPSGALAACDPPVTHPLRVCTYKRCDLCRLRRWGCVRPSLISPGPCSACHQAGVECVYGDIPAATPSMTDPPPLRSCDRCRGKKVRCVRRELFNPEPCSSCIREGVPCVTTQQVKPPRRCRKKGKVEESNGDGLVALARDACDCMEDA</sequence>
<evidence type="ECO:0000313" key="7">
    <source>
        <dbReference type="EMBL" id="PWY83696.1"/>
    </source>
</evidence>
<evidence type="ECO:0000256" key="5">
    <source>
        <dbReference type="SAM" id="MobiDB-lite"/>
    </source>
</evidence>
<dbReference type="EMBL" id="MSFK01000018">
    <property type="protein sequence ID" value="PWY83696.1"/>
    <property type="molecule type" value="Genomic_DNA"/>
</dbReference>
<protein>
    <recommendedName>
        <fullName evidence="6">Zn(2)-C6 fungal-type domain-containing protein</fullName>
    </recommendedName>
</protein>
<dbReference type="GO" id="GO:0000981">
    <property type="term" value="F:DNA-binding transcription factor activity, RNA polymerase II-specific"/>
    <property type="evidence" value="ECO:0007669"/>
    <property type="project" value="InterPro"/>
</dbReference>